<dbReference type="PANTHER" id="PTHR43630:SF2">
    <property type="entry name" value="GLYCOSYLTRANSFERASE"/>
    <property type="match status" value="1"/>
</dbReference>
<dbReference type="Proteomes" id="UP000243688">
    <property type="component" value="Unassembled WGS sequence"/>
</dbReference>
<dbReference type="EMBL" id="MOXJ01000001">
    <property type="protein sequence ID" value="PDO11636.1"/>
    <property type="molecule type" value="Genomic_DNA"/>
</dbReference>
<evidence type="ECO:0000313" key="2">
    <source>
        <dbReference type="EMBL" id="PDO11636.1"/>
    </source>
</evidence>
<dbReference type="SUPFAM" id="SSF48452">
    <property type="entry name" value="TPR-like"/>
    <property type="match status" value="1"/>
</dbReference>
<protein>
    <recommendedName>
        <fullName evidence="1">Glycosyltransferase 2-like domain-containing protein</fullName>
    </recommendedName>
</protein>
<dbReference type="PANTHER" id="PTHR43630">
    <property type="entry name" value="POLY-BETA-1,6-N-ACETYL-D-GLUCOSAMINE SYNTHASE"/>
    <property type="match status" value="1"/>
</dbReference>
<dbReference type="CDD" id="cd02511">
    <property type="entry name" value="Beta4Glucosyltransferase"/>
    <property type="match status" value="1"/>
</dbReference>
<organism evidence="2 3">
    <name type="scientific">Candidatus Reconcilbacillus cellulovorans</name>
    <dbReference type="NCBI Taxonomy" id="1906605"/>
    <lineage>
        <taxon>Bacteria</taxon>
        <taxon>Bacillati</taxon>
        <taxon>Bacillota</taxon>
        <taxon>Bacilli</taxon>
        <taxon>Bacillales</taxon>
        <taxon>Paenibacillaceae</taxon>
        <taxon>Candidatus Reconcilbacillus</taxon>
    </lineage>
</organism>
<dbReference type="InterPro" id="IPR001173">
    <property type="entry name" value="Glyco_trans_2-like"/>
</dbReference>
<dbReference type="AlphaFoldDB" id="A0A2A6E485"/>
<accession>A0A2A6E485</accession>
<comment type="caution">
    <text evidence="2">The sequence shown here is derived from an EMBL/GenBank/DDBJ whole genome shotgun (WGS) entry which is preliminary data.</text>
</comment>
<dbReference type="InterPro" id="IPR029044">
    <property type="entry name" value="Nucleotide-diphossugar_trans"/>
</dbReference>
<dbReference type="SMART" id="SM00028">
    <property type="entry name" value="TPR"/>
    <property type="match status" value="2"/>
</dbReference>
<dbReference type="InterPro" id="IPR011990">
    <property type="entry name" value="TPR-like_helical_dom_sf"/>
</dbReference>
<proteinExistence type="predicted"/>
<evidence type="ECO:0000259" key="1">
    <source>
        <dbReference type="Pfam" id="PF00535"/>
    </source>
</evidence>
<dbReference type="Gene3D" id="1.25.40.10">
    <property type="entry name" value="Tetratricopeptide repeat domain"/>
    <property type="match status" value="1"/>
</dbReference>
<evidence type="ECO:0000313" key="3">
    <source>
        <dbReference type="Proteomes" id="UP000243688"/>
    </source>
</evidence>
<sequence>MSERISLCMIVRNEADTIERCLRSAAPAVDELIVVDTGSTDDTVRIARRYGAVVFSAEWEDDFAAARNVGLERATGDWILVLDADEELAEDAPERLRACVRDRSCSGYYVTIYNYFHSFSEDAAVHSSIRLFRNDPRHRFEGAIHEQIAPSILRRDPRAVFGGSDIVVRHYGYVGDVVADRRKVERNMRILRRQLRKTPGDPFHLYNMGVEWARAGRPERAVRYFRAARSRATCDAPFVALAYKYEAFCWRKMGDVEKAVFSCLEGIKRFPSYTDLFHYAGLWEMEAGRWENAESFLTSAYRLGPPPAPFQTETGIGAHKTCFSLGILAECRRDDIGVLRWHLEAVRLDTSAEPPLCRLFRYMHCADREKQLAAALLKHFRPDQAGKQRVLNLLEACGCFRTARLLSRIWGIGRSKSVPRLRRDNPAGEEASRVLNDWHVSANRDTSSRRRWVRAASRMVDARLLDVRSPELRAIVRTVRLLLPWVDGFV</sequence>
<name>A0A2A6E485_9BACL</name>
<dbReference type="SUPFAM" id="SSF53448">
    <property type="entry name" value="Nucleotide-diphospho-sugar transferases"/>
    <property type="match status" value="1"/>
</dbReference>
<reference evidence="2 3" key="1">
    <citation type="submission" date="2016-12" db="EMBL/GenBank/DDBJ databases">
        <title>Candidatus Reconcilibacillus cellulovorans genome.</title>
        <authorList>
            <person name="Kolinko S."/>
            <person name="Wu Y.-W."/>
            <person name="Tachea F."/>
            <person name="Denzel E."/>
            <person name="Hiras J."/>
            <person name="Baecker N."/>
            <person name="Chan L.J."/>
            <person name="Eichorst S.A."/>
            <person name="Frey D."/>
            <person name="Adams P.D."/>
            <person name="Pray T."/>
            <person name="Tanjore D."/>
            <person name="Petzold C.J."/>
            <person name="Gladden J.M."/>
            <person name="Simmons B.A."/>
            <person name="Singer S.W."/>
        </authorList>
    </citation>
    <scope>NUCLEOTIDE SEQUENCE [LARGE SCALE GENOMIC DNA]</scope>
    <source>
        <strain evidence="2">JTherm</strain>
    </source>
</reference>
<dbReference type="InterPro" id="IPR019734">
    <property type="entry name" value="TPR_rpt"/>
</dbReference>
<dbReference type="Gene3D" id="3.90.550.10">
    <property type="entry name" value="Spore Coat Polysaccharide Biosynthesis Protein SpsA, Chain A"/>
    <property type="match status" value="1"/>
</dbReference>
<dbReference type="Pfam" id="PF00535">
    <property type="entry name" value="Glycos_transf_2"/>
    <property type="match status" value="1"/>
</dbReference>
<feature type="domain" description="Glycosyltransferase 2-like" evidence="1">
    <location>
        <begin position="6"/>
        <end position="147"/>
    </location>
</feature>
<gene>
    <name evidence="2" type="ORF">BLM47_00470</name>
</gene>